<accession>A0A8X6G4N9</accession>
<gene>
    <name evidence="1" type="ORF">TNCT_192781</name>
</gene>
<name>A0A8X6G4N9_TRICU</name>
<evidence type="ECO:0000313" key="1">
    <source>
        <dbReference type="EMBL" id="GFQ96217.1"/>
    </source>
</evidence>
<dbReference type="AlphaFoldDB" id="A0A8X6G4N9"/>
<dbReference type="Proteomes" id="UP000887116">
    <property type="component" value="Unassembled WGS sequence"/>
</dbReference>
<dbReference type="EMBL" id="BMAO01014645">
    <property type="protein sequence ID" value="GFQ96217.1"/>
    <property type="molecule type" value="Genomic_DNA"/>
</dbReference>
<protein>
    <submittedName>
        <fullName evidence="1">Uncharacterized protein</fullName>
    </submittedName>
</protein>
<evidence type="ECO:0000313" key="2">
    <source>
        <dbReference type="Proteomes" id="UP000887116"/>
    </source>
</evidence>
<keyword evidence="2" id="KW-1185">Reference proteome</keyword>
<organism evidence="1 2">
    <name type="scientific">Trichonephila clavata</name>
    <name type="common">Joro spider</name>
    <name type="synonym">Nephila clavata</name>
    <dbReference type="NCBI Taxonomy" id="2740835"/>
    <lineage>
        <taxon>Eukaryota</taxon>
        <taxon>Metazoa</taxon>
        <taxon>Ecdysozoa</taxon>
        <taxon>Arthropoda</taxon>
        <taxon>Chelicerata</taxon>
        <taxon>Arachnida</taxon>
        <taxon>Araneae</taxon>
        <taxon>Araneomorphae</taxon>
        <taxon>Entelegynae</taxon>
        <taxon>Araneoidea</taxon>
        <taxon>Nephilidae</taxon>
        <taxon>Trichonephila</taxon>
    </lineage>
</organism>
<proteinExistence type="predicted"/>
<reference evidence="1" key="1">
    <citation type="submission" date="2020-07" db="EMBL/GenBank/DDBJ databases">
        <title>Multicomponent nature underlies the extraordinary mechanical properties of spider dragline silk.</title>
        <authorList>
            <person name="Kono N."/>
            <person name="Nakamura H."/>
            <person name="Mori M."/>
            <person name="Yoshida Y."/>
            <person name="Ohtoshi R."/>
            <person name="Malay A.D."/>
            <person name="Moran D.A.P."/>
            <person name="Tomita M."/>
            <person name="Numata K."/>
            <person name="Arakawa K."/>
        </authorList>
    </citation>
    <scope>NUCLEOTIDE SEQUENCE</scope>
</reference>
<comment type="caution">
    <text evidence="1">The sequence shown here is derived from an EMBL/GenBank/DDBJ whole genome shotgun (WGS) entry which is preliminary data.</text>
</comment>
<sequence length="88" mass="10328">MGSDFWFICSHWKTKQLLHHLKSERNLLEVAKELYICVEAARTRTHIRASALEHQIQRDSDRLCKMGQEINTDVSSRNLQKRFSSVCP</sequence>
<dbReference type="OrthoDB" id="6407468at2759"/>